<proteinExistence type="predicted"/>
<reference evidence="1" key="1">
    <citation type="submission" date="2012-11" db="EMBL/GenBank/DDBJ databases">
        <title>Dependencies among metagenomic species, viruses, plasmids and units of genetic variation.</title>
        <authorList>
            <person name="Nielsen H.B."/>
            <person name="Almeida M."/>
            <person name="Juncker A.S."/>
            <person name="Rasmussen S."/>
            <person name="Li J."/>
            <person name="Sunagawa S."/>
            <person name="Plichta D."/>
            <person name="Gautier L."/>
            <person name="Le Chatelier E."/>
            <person name="Peletier E."/>
            <person name="Bonde I."/>
            <person name="Nielsen T."/>
            <person name="Manichanh C."/>
            <person name="Arumugam M."/>
            <person name="Batto J."/>
            <person name="Santos M.B.Q.D."/>
            <person name="Blom N."/>
            <person name="Borruel N."/>
            <person name="Burgdorf K.S."/>
            <person name="Boumezbeur F."/>
            <person name="Casellas F."/>
            <person name="Dore J."/>
            <person name="Guarner F."/>
            <person name="Hansen T."/>
            <person name="Hildebrand F."/>
            <person name="Kaas R.S."/>
            <person name="Kennedy S."/>
            <person name="Kristiansen K."/>
            <person name="Kultima J.R."/>
            <person name="Leonard P."/>
            <person name="Levenez F."/>
            <person name="Lund O."/>
            <person name="Moumen B."/>
            <person name="Le Paslier D."/>
            <person name="Pons N."/>
            <person name="Pedersen O."/>
            <person name="Prifti E."/>
            <person name="Qin J."/>
            <person name="Raes J."/>
            <person name="Tap J."/>
            <person name="Tims S."/>
            <person name="Ussery D.W."/>
            <person name="Yamada T."/>
            <person name="MetaHit consortium"/>
            <person name="Renault P."/>
            <person name="Sicheritz-Ponten T."/>
            <person name="Bork P."/>
            <person name="Wang J."/>
            <person name="Brunak S."/>
            <person name="Ehrlich S.D."/>
        </authorList>
    </citation>
    <scope>NUCLEOTIDE SEQUENCE [LARGE SCALE GENOMIC DNA]</scope>
</reference>
<dbReference type="Proteomes" id="UP000018141">
    <property type="component" value="Unassembled WGS sequence"/>
</dbReference>
<dbReference type="AlphaFoldDB" id="R7AIK5"/>
<evidence type="ECO:0000313" key="1">
    <source>
        <dbReference type="EMBL" id="CDD55369.1"/>
    </source>
</evidence>
<dbReference type="EMBL" id="CBHH010000006">
    <property type="protein sequence ID" value="CDD55369.1"/>
    <property type="molecule type" value="Genomic_DNA"/>
</dbReference>
<comment type="caution">
    <text evidence="1">The sequence shown here is derived from an EMBL/GenBank/DDBJ whole genome shotgun (WGS) entry which is preliminary data.</text>
</comment>
<evidence type="ECO:0000313" key="2">
    <source>
        <dbReference type="Proteomes" id="UP000018141"/>
    </source>
</evidence>
<accession>R7AIK5</accession>
<sequence length="284" mass="32690">MQYMCDAGLHAVLEKDARKYARLPEFWQLASCASGTFNSIISHEGSCNIQNARRDMLRRALMTCALGDDSARRCIKSMFRDILIEKYRVNERNINEVIVFDSPSHLNHHDKFHILLYVFEKSYGCKALQQLIICAGTGKHRTVHAHDIDRLYENYMPVLNFYEKLEVLTQKIYSTYKGIGAADSIMTMDIDGLAGGWGQNRTIWVMCDGRPVNLEFLRFDNQREFRRIMSGFERHIYNTSCRRSSSGVERKEKTGYISGYLYNGAEVIVASSPVCSSKIFFIKK</sequence>
<name>R7AIK5_9FIRM</name>
<gene>
    <name evidence="1" type="ORF">BN656_00224</name>
</gene>
<organism evidence="1 2">
    <name type="scientific">Bacteroides pectinophilus CAG:437</name>
    <dbReference type="NCBI Taxonomy" id="1263051"/>
    <lineage>
        <taxon>Bacteria</taxon>
        <taxon>Bacillati</taxon>
        <taxon>Bacillota</taxon>
        <taxon>Clostridia</taxon>
        <taxon>Eubacteriales</taxon>
    </lineage>
</organism>
<protein>
    <submittedName>
        <fullName evidence="1">Uncharacterized protein</fullName>
    </submittedName>
</protein>